<dbReference type="PROSITE" id="PS51257">
    <property type="entry name" value="PROKAR_LIPOPROTEIN"/>
    <property type="match status" value="1"/>
</dbReference>
<evidence type="ECO:0000313" key="2">
    <source>
        <dbReference type="Proteomes" id="UP001139125"/>
    </source>
</evidence>
<evidence type="ECO:0000313" key="1">
    <source>
        <dbReference type="EMBL" id="MCP9292765.1"/>
    </source>
</evidence>
<proteinExistence type="predicted"/>
<organism evidence="1 2">
    <name type="scientific">Gracilimonas sediminicola</name>
    <dbReference type="NCBI Taxonomy" id="2952158"/>
    <lineage>
        <taxon>Bacteria</taxon>
        <taxon>Pseudomonadati</taxon>
        <taxon>Balneolota</taxon>
        <taxon>Balneolia</taxon>
        <taxon>Balneolales</taxon>
        <taxon>Balneolaceae</taxon>
        <taxon>Gracilimonas</taxon>
    </lineage>
</organism>
<dbReference type="Proteomes" id="UP001139125">
    <property type="component" value="Unassembled WGS sequence"/>
</dbReference>
<reference evidence="1" key="1">
    <citation type="submission" date="2022-06" db="EMBL/GenBank/DDBJ databases">
        <title>Gracilimonas sp. CAU 1638 isolated from sea sediment.</title>
        <authorList>
            <person name="Kim W."/>
        </authorList>
    </citation>
    <scope>NUCLEOTIDE SEQUENCE</scope>
    <source>
        <strain evidence="1">CAU 1638</strain>
    </source>
</reference>
<comment type="caution">
    <text evidence="1">The sequence shown here is derived from an EMBL/GenBank/DDBJ whole genome shotgun (WGS) entry which is preliminary data.</text>
</comment>
<sequence>MRPQKLIPIILLASIVMLGTACKTFVVENVNYAHQIESVLTPDEDGTVTDVRHGITFNVAPFHKKEFGENDSTHQIKEVRLIRNAEGFYFITANQFKNVYVMEPGNGSLKLKKKIKVSEERISEPAFNMRDGVVQLVKIETNEIVSLNENGIKKNDKEEEQS</sequence>
<name>A0A9X2RFQ7_9BACT</name>
<dbReference type="RefSeq" id="WP_255135664.1">
    <property type="nucleotide sequence ID" value="NZ_JANDBC010000003.1"/>
</dbReference>
<dbReference type="AlphaFoldDB" id="A0A9X2RFQ7"/>
<accession>A0A9X2RFQ7</accession>
<evidence type="ECO:0008006" key="3">
    <source>
        <dbReference type="Google" id="ProtNLM"/>
    </source>
</evidence>
<keyword evidence="2" id="KW-1185">Reference proteome</keyword>
<dbReference type="EMBL" id="JANDBC010000003">
    <property type="protein sequence ID" value="MCP9292765.1"/>
    <property type="molecule type" value="Genomic_DNA"/>
</dbReference>
<gene>
    <name evidence="1" type="ORF">NM125_14340</name>
</gene>
<protein>
    <recommendedName>
        <fullName evidence="3">Lipoprotein</fullName>
    </recommendedName>
</protein>